<dbReference type="OrthoDB" id="73273at2759"/>
<keyword evidence="12" id="KW-1185">Reference proteome</keyword>
<sequence length="406" mass="44420">MRVVYYVVSNELVKFSSLLPSNRNRSLLVHSLVKAYGLLDTQENSTQQRTCLEIIRPVPADTKTLSQYHTREYLDFVLNSKKLHTDTLYTQKAELGLEEDCPPFAGLPAYVRLIAAANALYASTGDAQISVCWDGGRHHAQKARASGFCYVADCILAILALKRATNLARSPRTKPRIMYLDLDLHFSDAVSQAFSSSAGVSSAAQVLTFSIHHSAPGFFPVSELAFLPDPDNLLFDPFTLSMPLQRGASDATFARIWPCVERVKQAFDPDIAVVQCGVDGLAGDPHAVWNWSLGAADGSLGWCIKRICNEWGCKVLLLGGGGYNSPNAARAWAYLTAIALGRDIPLDADVPDHATFPLYAPSFTLDVPAGNAQDHNSAQYLETVDRSFERVAIMIEEHLSSALQTQ</sequence>
<proteinExistence type="inferred from homology"/>
<dbReference type="SUPFAM" id="SSF52768">
    <property type="entry name" value="Arginase/deacetylase"/>
    <property type="match status" value="1"/>
</dbReference>
<evidence type="ECO:0000256" key="6">
    <source>
        <dbReference type="ARBA" id="ARBA00022853"/>
    </source>
</evidence>
<evidence type="ECO:0000313" key="12">
    <source>
        <dbReference type="Proteomes" id="UP000194127"/>
    </source>
</evidence>
<dbReference type="PANTHER" id="PTHR10625">
    <property type="entry name" value="HISTONE DEACETYLASE HDAC1-RELATED"/>
    <property type="match status" value="1"/>
</dbReference>
<dbReference type="PANTHER" id="PTHR10625:SF14">
    <property type="entry name" value="HISTONE DEACETYLASE 8"/>
    <property type="match status" value="1"/>
</dbReference>
<dbReference type="InterPro" id="IPR023696">
    <property type="entry name" value="Ureohydrolase_dom_sf"/>
</dbReference>
<keyword evidence="6" id="KW-0156">Chromatin regulator</keyword>
<dbReference type="EMBL" id="KZ110595">
    <property type="protein sequence ID" value="OSX63407.1"/>
    <property type="molecule type" value="Genomic_DNA"/>
</dbReference>
<dbReference type="Gene3D" id="3.40.800.20">
    <property type="entry name" value="Histone deacetylase domain"/>
    <property type="match status" value="1"/>
</dbReference>
<protein>
    <recommendedName>
        <fullName evidence="3">histone deacetylase</fullName>
        <ecNumber evidence="3">3.5.1.98</ecNumber>
    </recommendedName>
</protein>
<dbReference type="RefSeq" id="XP_024340201.1">
    <property type="nucleotide sequence ID" value="XM_024485133.1"/>
</dbReference>
<evidence type="ECO:0000256" key="1">
    <source>
        <dbReference type="ARBA" id="ARBA00004123"/>
    </source>
</evidence>
<comment type="similarity">
    <text evidence="2">Belongs to the histone deacetylase family. HD type 1 subfamily.</text>
</comment>
<feature type="domain" description="Histone deacetylase" evidence="10">
    <location>
        <begin position="22"/>
        <end position="337"/>
    </location>
</feature>
<dbReference type="EC" id="3.5.1.98" evidence="3"/>
<gene>
    <name evidence="11" type="ORF">POSPLADRAFT_1140131</name>
</gene>
<evidence type="ECO:0000256" key="2">
    <source>
        <dbReference type="ARBA" id="ARBA00006457"/>
    </source>
</evidence>
<evidence type="ECO:0000256" key="8">
    <source>
        <dbReference type="ARBA" id="ARBA00023163"/>
    </source>
</evidence>
<evidence type="ECO:0000256" key="5">
    <source>
        <dbReference type="ARBA" id="ARBA00022801"/>
    </source>
</evidence>
<dbReference type="InterPro" id="IPR023801">
    <property type="entry name" value="His_deacetylse_dom"/>
</dbReference>
<comment type="subcellular location">
    <subcellularLocation>
        <location evidence="1">Nucleus</location>
    </subcellularLocation>
</comment>
<dbReference type="Proteomes" id="UP000194127">
    <property type="component" value="Unassembled WGS sequence"/>
</dbReference>
<evidence type="ECO:0000259" key="10">
    <source>
        <dbReference type="Pfam" id="PF00850"/>
    </source>
</evidence>
<evidence type="ECO:0000313" key="11">
    <source>
        <dbReference type="EMBL" id="OSX63407.1"/>
    </source>
</evidence>
<dbReference type="AlphaFoldDB" id="A0A1X6N466"/>
<dbReference type="GO" id="GO:0005634">
    <property type="term" value="C:nucleus"/>
    <property type="evidence" value="ECO:0007669"/>
    <property type="project" value="UniProtKB-SubCell"/>
</dbReference>
<evidence type="ECO:0000256" key="7">
    <source>
        <dbReference type="ARBA" id="ARBA00023015"/>
    </source>
</evidence>
<dbReference type="STRING" id="670580.A0A1X6N466"/>
<evidence type="ECO:0000256" key="3">
    <source>
        <dbReference type="ARBA" id="ARBA00012111"/>
    </source>
</evidence>
<accession>A0A1X6N466</accession>
<name>A0A1X6N466_9APHY</name>
<evidence type="ECO:0000256" key="4">
    <source>
        <dbReference type="ARBA" id="ARBA00022491"/>
    </source>
</evidence>
<dbReference type="InterPro" id="IPR037138">
    <property type="entry name" value="His_deacetylse_dom_sf"/>
</dbReference>
<dbReference type="GeneID" id="36330082"/>
<keyword evidence="8" id="KW-0804">Transcription</keyword>
<dbReference type="GO" id="GO:0141221">
    <property type="term" value="F:histone deacetylase activity, hydrolytic mechanism"/>
    <property type="evidence" value="ECO:0007669"/>
    <property type="project" value="UniProtKB-EC"/>
</dbReference>
<organism evidence="11 12">
    <name type="scientific">Postia placenta MAD-698-R-SB12</name>
    <dbReference type="NCBI Taxonomy" id="670580"/>
    <lineage>
        <taxon>Eukaryota</taxon>
        <taxon>Fungi</taxon>
        <taxon>Dikarya</taxon>
        <taxon>Basidiomycota</taxon>
        <taxon>Agaricomycotina</taxon>
        <taxon>Agaricomycetes</taxon>
        <taxon>Polyporales</taxon>
        <taxon>Adustoporiaceae</taxon>
        <taxon>Rhodonia</taxon>
    </lineage>
</organism>
<keyword evidence="7" id="KW-0805">Transcription regulation</keyword>
<dbReference type="PRINTS" id="PR01270">
    <property type="entry name" value="HDASUPER"/>
</dbReference>
<reference evidence="11 12" key="1">
    <citation type="submission" date="2017-04" db="EMBL/GenBank/DDBJ databases">
        <title>Genome Sequence of the Model Brown-Rot Fungus Postia placenta SB12.</title>
        <authorList>
            <consortium name="DOE Joint Genome Institute"/>
            <person name="Gaskell J."/>
            <person name="Kersten P."/>
            <person name="Larrondo L.F."/>
            <person name="Canessa P."/>
            <person name="Martinez D."/>
            <person name="Hibbett D."/>
            <person name="Schmoll M."/>
            <person name="Kubicek C.P."/>
            <person name="Martinez A.T."/>
            <person name="Yadav J."/>
            <person name="Master E."/>
            <person name="Magnuson J.K."/>
            <person name="James T."/>
            <person name="Yaver D."/>
            <person name="Berka R."/>
            <person name="Labutti K."/>
            <person name="Lipzen A."/>
            <person name="Aerts A."/>
            <person name="Barry K."/>
            <person name="Henrissat B."/>
            <person name="Blanchette R."/>
            <person name="Grigoriev I."/>
            <person name="Cullen D."/>
        </authorList>
    </citation>
    <scope>NUCLEOTIDE SEQUENCE [LARGE SCALE GENOMIC DNA]</scope>
    <source>
        <strain evidence="11 12">MAD-698-R-SB12</strain>
    </source>
</reference>
<keyword evidence="5" id="KW-0378">Hydrolase</keyword>
<keyword evidence="9" id="KW-0539">Nucleus</keyword>
<dbReference type="GO" id="GO:0031507">
    <property type="term" value="P:heterochromatin formation"/>
    <property type="evidence" value="ECO:0007669"/>
    <property type="project" value="TreeGrafter"/>
</dbReference>
<keyword evidence="4" id="KW-0678">Repressor</keyword>
<evidence type="ECO:0000256" key="9">
    <source>
        <dbReference type="ARBA" id="ARBA00023242"/>
    </source>
</evidence>
<dbReference type="InterPro" id="IPR000286">
    <property type="entry name" value="HDACs"/>
</dbReference>
<dbReference type="Pfam" id="PF00850">
    <property type="entry name" value="Hist_deacetyl"/>
    <property type="match status" value="1"/>
</dbReference>